<dbReference type="InterPro" id="IPR044974">
    <property type="entry name" value="Disease_R_plants"/>
</dbReference>
<name>A0A8S9N0Q7_BRACR</name>
<organism evidence="3 4">
    <name type="scientific">Brassica cretica</name>
    <name type="common">Mustard</name>
    <dbReference type="NCBI Taxonomy" id="69181"/>
    <lineage>
        <taxon>Eukaryota</taxon>
        <taxon>Viridiplantae</taxon>
        <taxon>Streptophyta</taxon>
        <taxon>Embryophyta</taxon>
        <taxon>Tracheophyta</taxon>
        <taxon>Spermatophyta</taxon>
        <taxon>Magnoliopsida</taxon>
        <taxon>eudicotyledons</taxon>
        <taxon>Gunneridae</taxon>
        <taxon>Pentapetalae</taxon>
        <taxon>rosids</taxon>
        <taxon>malvids</taxon>
        <taxon>Brassicales</taxon>
        <taxon>Brassicaceae</taxon>
        <taxon>Brassiceae</taxon>
        <taxon>Brassica</taxon>
    </lineage>
</organism>
<evidence type="ECO:0000313" key="3">
    <source>
        <dbReference type="EMBL" id="KAF3487282.1"/>
    </source>
</evidence>
<dbReference type="Pfam" id="PF00931">
    <property type="entry name" value="NB-ARC"/>
    <property type="match status" value="1"/>
</dbReference>
<dbReference type="PANTHER" id="PTHR11017:SF518">
    <property type="entry name" value="DISEASE RESISTANCE PROTEIN (TIR-NBS-LRR CLASS)-RELATED"/>
    <property type="match status" value="1"/>
</dbReference>
<protein>
    <recommendedName>
        <fullName evidence="2">TIR domain-containing protein</fullName>
    </recommendedName>
</protein>
<dbReference type="GO" id="GO:0007165">
    <property type="term" value="P:signal transduction"/>
    <property type="evidence" value="ECO:0007669"/>
    <property type="project" value="InterPro"/>
</dbReference>
<keyword evidence="1" id="KW-0677">Repeat</keyword>
<sequence>MYAFGQKSPSDRFLKVSREVTTLCGKHPLGLRLMGIYLRGVFKEDWELQGFRISLDGEIASIIKFTYHLLCGEEQELSHHHISCLRDDELTERMQEYLTKGFREEDLYASERASEGISNGLLHSIDIYCADTLQYTFASHLSSDFRRKGIYAFVNCNETLDVINGASASVVVFSESCFSSTSCLDNLVRVLQSQRNADQLVVPVFYGISPLDMVLQEHESTDRIREWSSALQKLRELPGYQFREEYSECGLVEEIVKDVYEKLFPTEQHFGKILKELPRACSSITRPSLSGDKFSKKRTLVVLDDVHNPLIVESFLGRIHWFGPGSLIIITSRDKQVLRLCQIKHLYEVQSLNENEALKLFSHRAFGEDIIEENRLELSLEVIGYANGNPLALNFYGGELKGKKLRRRLWEPWTIKFLLEDDKLANGYPNATCKRALGTEDIEGIFLDTSNLVFDKLDMLKRVRLCHSQKLTEIGDICVAQNIELIDLEGCTKLQSFPATGQLQHLRVVNLSGCTLIKSFSEVSPNIEELDLQRTSIKELPISVGNATNLKKLYLNGCVSLVNLPSSIGNLTNLKILSLRNCSSLRELPSSIGSATNLEILNLGYCLSLKELPSSIGNATNLKKLCLAGCSSLVELPSSLGNVTSLQELNLEYCSSLVALPSSFQKATVKKYVRFPFDQESDTASKVSKEIVEELELSDLDVTFIAELTDIVHVNLIPTWKTDVKETAFHYF</sequence>
<proteinExistence type="predicted"/>
<dbReference type="InterPro" id="IPR027417">
    <property type="entry name" value="P-loop_NTPase"/>
</dbReference>
<dbReference type="InterPro" id="IPR035897">
    <property type="entry name" value="Toll_tir_struct_dom_sf"/>
</dbReference>
<dbReference type="GO" id="GO:0051707">
    <property type="term" value="P:response to other organism"/>
    <property type="evidence" value="ECO:0007669"/>
    <property type="project" value="UniProtKB-ARBA"/>
</dbReference>
<dbReference type="PANTHER" id="PTHR11017">
    <property type="entry name" value="LEUCINE-RICH REPEAT-CONTAINING PROTEIN"/>
    <property type="match status" value="1"/>
</dbReference>
<dbReference type="InterPro" id="IPR055414">
    <property type="entry name" value="LRR_R13L4/SHOC2-like"/>
</dbReference>
<gene>
    <name evidence="3" type="ORF">F2Q69_00057943</name>
</gene>
<dbReference type="InterPro" id="IPR002182">
    <property type="entry name" value="NB-ARC"/>
</dbReference>
<dbReference type="Gene3D" id="3.40.50.10140">
    <property type="entry name" value="Toll/interleukin-1 receptor homology (TIR) domain"/>
    <property type="match status" value="1"/>
</dbReference>
<dbReference type="SUPFAM" id="SSF52200">
    <property type="entry name" value="Toll/Interleukin receptor TIR domain"/>
    <property type="match status" value="1"/>
</dbReference>
<dbReference type="PRINTS" id="PR00364">
    <property type="entry name" value="DISEASERSIST"/>
</dbReference>
<dbReference type="SUPFAM" id="SSF52540">
    <property type="entry name" value="P-loop containing nucleoside triphosphate hydrolases"/>
    <property type="match status" value="1"/>
</dbReference>
<dbReference type="Proteomes" id="UP000712600">
    <property type="component" value="Unassembled WGS sequence"/>
</dbReference>
<evidence type="ECO:0000256" key="1">
    <source>
        <dbReference type="ARBA" id="ARBA00022737"/>
    </source>
</evidence>
<dbReference type="Gene3D" id="3.80.10.10">
    <property type="entry name" value="Ribonuclease Inhibitor"/>
    <property type="match status" value="2"/>
</dbReference>
<evidence type="ECO:0000259" key="2">
    <source>
        <dbReference type="PROSITE" id="PS50104"/>
    </source>
</evidence>
<dbReference type="Pfam" id="PF23598">
    <property type="entry name" value="LRR_14"/>
    <property type="match status" value="1"/>
</dbReference>
<accession>A0A8S9N0Q7</accession>
<evidence type="ECO:0000313" key="4">
    <source>
        <dbReference type="Proteomes" id="UP000712600"/>
    </source>
</evidence>
<dbReference type="GO" id="GO:0006952">
    <property type="term" value="P:defense response"/>
    <property type="evidence" value="ECO:0007669"/>
    <property type="project" value="UniProtKB-KW"/>
</dbReference>
<dbReference type="SUPFAM" id="SSF52058">
    <property type="entry name" value="L domain-like"/>
    <property type="match status" value="1"/>
</dbReference>
<dbReference type="Pfam" id="PF01582">
    <property type="entry name" value="TIR"/>
    <property type="match status" value="1"/>
</dbReference>
<reference evidence="3" key="1">
    <citation type="submission" date="2019-12" db="EMBL/GenBank/DDBJ databases">
        <title>Genome sequencing and annotation of Brassica cretica.</title>
        <authorList>
            <person name="Studholme D.J."/>
            <person name="Sarris P."/>
        </authorList>
    </citation>
    <scope>NUCLEOTIDE SEQUENCE</scope>
    <source>
        <strain evidence="3">PFS-109/04</strain>
        <tissue evidence="3">Leaf</tissue>
    </source>
</reference>
<comment type="caution">
    <text evidence="3">The sequence shown here is derived from an EMBL/GenBank/DDBJ whole genome shotgun (WGS) entry which is preliminary data.</text>
</comment>
<feature type="domain" description="TIR" evidence="2">
    <location>
        <begin position="120"/>
        <end position="263"/>
    </location>
</feature>
<dbReference type="InterPro" id="IPR032675">
    <property type="entry name" value="LRR_dom_sf"/>
</dbReference>
<dbReference type="GO" id="GO:0043531">
    <property type="term" value="F:ADP binding"/>
    <property type="evidence" value="ECO:0007669"/>
    <property type="project" value="InterPro"/>
</dbReference>
<dbReference type="EMBL" id="QGKX02002183">
    <property type="protein sequence ID" value="KAF3487282.1"/>
    <property type="molecule type" value="Genomic_DNA"/>
</dbReference>
<dbReference type="InterPro" id="IPR000157">
    <property type="entry name" value="TIR_dom"/>
</dbReference>
<dbReference type="PROSITE" id="PS50104">
    <property type="entry name" value="TIR"/>
    <property type="match status" value="1"/>
</dbReference>
<dbReference type="AlphaFoldDB" id="A0A8S9N0Q7"/>